<dbReference type="Proteomes" id="UP000591941">
    <property type="component" value="Unassembled WGS sequence"/>
</dbReference>
<dbReference type="Gene3D" id="1.10.10.2830">
    <property type="match status" value="1"/>
</dbReference>
<comment type="caution">
    <text evidence="6">The sequence shown here is derived from an EMBL/GenBank/DDBJ whole genome shotgun (WGS) entry which is preliminary data.</text>
</comment>
<dbReference type="Pfam" id="PF23552">
    <property type="entry name" value="ParB_C"/>
    <property type="match status" value="1"/>
</dbReference>
<feature type="domain" description="ParB-like N-terminal" evidence="5">
    <location>
        <begin position="28"/>
        <end position="117"/>
    </location>
</feature>
<comment type="similarity">
    <text evidence="2">Belongs to the ParB family.</text>
</comment>
<dbReference type="GO" id="GO:0007059">
    <property type="term" value="P:chromosome segregation"/>
    <property type="evidence" value="ECO:0007669"/>
    <property type="project" value="UniProtKB-KW"/>
</dbReference>
<evidence type="ECO:0000313" key="7">
    <source>
        <dbReference type="Proteomes" id="UP000591941"/>
    </source>
</evidence>
<dbReference type="NCBIfam" id="TIGR00180">
    <property type="entry name" value="parB_part"/>
    <property type="match status" value="1"/>
</dbReference>
<name>A0A841R411_9FIRM</name>
<dbReference type="GO" id="GO:0009295">
    <property type="term" value="C:nucleoid"/>
    <property type="evidence" value="ECO:0007669"/>
    <property type="project" value="UniProtKB-SubCell"/>
</dbReference>
<dbReference type="FunFam" id="3.90.1530.30:FF:000001">
    <property type="entry name" value="Chromosome partitioning protein ParB"/>
    <property type="match status" value="1"/>
</dbReference>
<dbReference type="Gene3D" id="3.90.1530.30">
    <property type="match status" value="1"/>
</dbReference>
<sequence length="291" mass="32321">MAKKGMKLGRGLDSLLPGSESVAQNAVQEISLTEIVPNPQQPRQKFAENELNDLAASIKEYGIIQPLIVMKAEDGYQLVAGERRLRAAKIAKLRTVPAIIRDYDDTALAAVALIENLQREDLNPIEEAAAYYRLRDEFSLTQAQIATKVGRSRPYITNMMRLLQLPDFVRELLARRELTVGQVRPLLVVEDPDAQVRWAQKIAAEGLSARQVEALLAKAKTPAAKSQKQKKTKKADANVEAYLDAESEELTLLLGTKVDITAQGSGSKTHGEIRIPYANWDELERLLTLLK</sequence>
<dbReference type="CDD" id="cd16393">
    <property type="entry name" value="SPO0J_N"/>
    <property type="match status" value="1"/>
</dbReference>
<dbReference type="InterPro" id="IPR036086">
    <property type="entry name" value="ParB/Sulfiredoxin_sf"/>
</dbReference>
<gene>
    <name evidence="6" type="ORF">HNR45_000843</name>
</gene>
<dbReference type="FunFam" id="1.10.10.2830:FF:000001">
    <property type="entry name" value="Chromosome partitioning protein ParB"/>
    <property type="match status" value="1"/>
</dbReference>
<evidence type="ECO:0000256" key="4">
    <source>
        <dbReference type="ARBA" id="ARBA00023125"/>
    </source>
</evidence>
<dbReference type="InterPro" id="IPR004437">
    <property type="entry name" value="ParB/RepB/Spo0J"/>
</dbReference>
<dbReference type="InterPro" id="IPR003115">
    <property type="entry name" value="ParB_N"/>
</dbReference>
<proteinExistence type="inferred from homology"/>
<organism evidence="6 7">
    <name type="scientific">Negativicoccus succinicivorans</name>
    <dbReference type="NCBI Taxonomy" id="620903"/>
    <lineage>
        <taxon>Bacteria</taxon>
        <taxon>Bacillati</taxon>
        <taxon>Bacillota</taxon>
        <taxon>Negativicutes</taxon>
        <taxon>Veillonellales</taxon>
        <taxon>Veillonellaceae</taxon>
        <taxon>Negativicoccus</taxon>
    </lineage>
</organism>
<dbReference type="RefSeq" id="WP_235020611.1">
    <property type="nucleotide sequence ID" value="NZ_CABWNB010000002.1"/>
</dbReference>
<dbReference type="SUPFAM" id="SSF109709">
    <property type="entry name" value="KorB DNA-binding domain-like"/>
    <property type="match status" value="1"/>
</dbReference>
<keyword evidence="3" id="KW-0159">Chromosome partition</keyword>
<dbReference type="GO" id="GO:0045881">
    <property type="term" value="P:positive regulation of sporulation resulting in formation of a cellular spore"/>
    <property type="evidence" value="ECO:0007669"/>
    <property type="project" value="TreeGrafter"/>
</dbReference>
<dbReference type="GO" id="GO:0005694">
    <property type="term" value="C:chromosome"/>
    <property type="evidence" value="ECO:0007669"/>
    <property type="project" value="TreeGrafter"/>
</dbReference>
<dbReference type="GeneID" id="93486125"/>
<evidence type="ECO:0000259" key="5">
    <source>
        <dbReference type="SMART" id="SM00470"/>
    </source>
</evidence>
<accession>A0A841R411</accession>
<dbReference type="Pfam" id="PF17762">
    <property type="entry name" value="HTH_ParB"/>
    <property type="match status" value="1"/>
</dbReference>
<dbReference type="EMBL" id="JACHHI010000003">
    <property type="protein sequence ID" value="MBB6477810.1"/>
    <property type="molecule type" value="Genomic_DNA"/>
</dbReference>
<dbReference type="PANTHER" id="PTHR33375:SF1">
    <property type="entry name" value="CHROMOSOME-PARTITIONING PROTEIN PARB-RELATED"/>
    <property type="match status" value="1"/>
</dbReference>
<dbReference type="AlphaFoldDB" id="A0A841R411"/>
<comment type="subcellular location">
    <subcellularLocation>
        <location evidence="1">Cytoplasm</location>
        <location evidence="1">Nucleoid</location>
    </subcellularLocation>
</comment>
<dbReference type="InterPro" id="IPR041468">
    <property type="entry name" value="HTH_ParB/Spo0J"/>
</dbReference>
<dbReference type="GO" id="GO:0003677">
    <property type="term" value="F:DNA binding"/>
    <property type="evidence" value="ECO:0007669"/>
    <property type="project" value="UniProtKB-KW"/>
</dbReference>
<evidence type="ECO:0000313" key="6">
    <source>
        <dbReference type="EMBL" id="MBB6477810.1"/>
    </source>
</evidence>
<evidence type="ECO:0000256" key="3">
    <source>
        <dbReference type="ARBA" id="ARBA00022829"/>
    </source>
</evidence>
<evidence type="ECO:0000256" key="1">
    <source>
        <dbReference type="ARBA" id="ARBA00004453"/>
    </source>
</evidence>
<keyword evidence="7" id="KW-1185">Reference proteome</keyword>
<dbReference type="SUPFAM" id="SSF110849">
    <property type="entry name" value="ParB/Sulfiredoxin"/>
    <property type="match status" value="1"/>
</dbReference>
<keyword evidence="4" id="KW-0238">DNA-binding</keyword>
<dbReference type="InterPro" id="IPR057240">
    <property type="entry name" value="ParB_dimer_C"/>
</dbReference>
<protein>
    <submittedName>
        <fullName evidence="6">ParB family chromosome partitioning protein</fullName>
    </submittedName>
</protein>
<reference evidence="6 7" key="1">
    <citation type="submission" date="2020-08" db="EMBL/GenBank/DDBJ databases">
        <title>Genomic Encyclopedia of Type Strains, Phase IV (KMG-IV): sequencing the most valuable type-strain genomes for metagenomic binning, comparative biology and taxonomic classification.</title>
        <authorList>
            <person name="Goeker M."/>
        </authorList>
    </citation>
    <scope>NUCLEOTIDE SEQUENCE [LARGE SCALE GENOMIC DNA]</scope>
    <source>
        <strain evidence="6 7">DSM 21255</strain>
    </source>
</reference>
<evidence type="ECO:0000256" key="2">
    <source>
        <dbReference type="ARBA" id="ARBA00006295"/>
    </source>
</evidence>
<dbReference type="PANTHER" id="PTHR33375">
    <property type="entry name" value="CHROMOSOME-PARTITIONING PROTEIN PARB-RELATED"/>
    <property type="match status" value="1"/>
</dbReference>
<dbReference type="SMART" id="SM00470">
    <property type="entry name" value="ParB"/>
    <property type="match status" value="1"/>
</dbReference>
<dbReference type="Pfam" id="PF02195">
    <property type="entry name" value="ParB_N"/>
    <property type="match status" value="1"/>
</dbReference>
<dbReference type="InterPro" id="IPR050336">
    <property type="entry name" value="Chromosome_partition/occlusion"/>
</dbReference>